<comment type="caution">
    <text evidence="3">The sequence shown here is derived from an EMBL/GenBank/DDBJ whole genome shotgun (WGS) entry which is preliminary data.</text>
</comment>
<dbReference type="Proteomes" id="UP000295182">
    <property type="component" value="Unassembled WGS sequence"/>
</dbReference>
<keyword evidence="4" id="KW-1185">Reference proteome</keyword>
<feature type="domain" description="SPOR" evidence="2">
    <location>
        <begin position="159"/>
        <end position="226"/>
    </location>
</feature>
<dbReference type="Pfam" id="PF05036">
    <property type="entry name" value="SPOR"/>
    <property type="match status" value="1"/>
</dbReference>
<evidence type="ECO:0000256" key="1">
    <source>
        <dbReference type="SAM" id="MobiDB-lite"/>
    </source>
</evidence>
<accession>A0A4R2MTM6</accession>
<name>A0A4R2MTM6_9BURK</name>
<sequence>MLRWLVLALLLGNLGYYAWSQGMLRHLGMVPVEQAEPQRLAQQIAPQALNIVGQGGAPAAAPASVPAPAPEPAPTDSASAAPAAAPGLPASQALAASAAPAVPAPAASAPAVAAAPASAPAPGICLQAGVFDDAQADAWRKAAAALPEGSWVLDRARLPGRWMVYMGRFADADALAKKRNELRALGVSYDRPGAALEPGLSLGRFSTEEAAQRALTTLGNQGVRSARVLQERADTPVFVLRLPAVNAAMRDQLTGPLRPALAGRTLRPCN</sequence>
<evidence type="ECO:0000259" key="2">
    <source>
        <dbReference type="Pfam" id="PF05036"/>
    </source>
</evidence>
<feature type="region of interest" description="Disordered" evidence="1">
    <location>
        <begin position="60"/>
        <end position="84"/>
    </location>
</feature>
<proteinExistence type="predicted"/>
<evidence type="ECO:0000313" key="3">
    <source>
        <dbReference type="EMBL" id="TCP11762.1"/>
    </source>
</evidence>
<dbReference type="AlphaFoldDB" id="A0A4R2MTM6"/>
<organism evidence="3 4">
    <name type="scientific">Simplicispira metamorpha</name>
    <dbReference type="NCBI Taxonomy" id="80881"/>
    <lineage>
        <taxon>Bacteria</taxon>
        <taxon>Pseudomonadati</taxon>
        <taxon>Pseudomonadota</taxon>
        <taxon>Betaproteobacteria</taxon>
        <taxon>Burkholderiales</taxon>
        <taxon>Comamonadaceae</taxon>
        <taxon>Simplicispira</taxon>
    </lineage>
</organism>
<reference evidence="3 4" key="1">
    <citation type="submission" date="2019-03" db="EMBL/GenBank/DDBJ databases">
        <title>Genomic Encyclopedia of Type Strains, Phase IV (KMG-IV): sequencing the most valuable type-strain genomes for metagenomic binning, comparative biology and taxonomic classification.</title>
        <authorList>
            <person name="Goeker M."/>
        </authorList>
    </citation>
    <scope>NUCLEOTIDE SEQUENCE [LARGE SCALE GENOMIC DNA]</scope>
    <source>
        <strain evidence="3 4">DSM 1837</strain>
    </source>
</reference>
<evidence type="ECO:0000313" key="4">
    <source>
        <dbReference type="Proteomes" id="UP000295182"/>
    </source>
</evidence>
<dbReference type="OrthoDB" id="9153162at2"/>
<dbReference type="RefSeq" id="WP_119014713.1">
    <property type="nucleotide sequence ID" value="NZ_QXNC01000047.1"/>
</dbReference>
<protein>
    <recommendedName>
        <fullName evidence="2">SPOR domain-containing protein</fullName>
    </recommendedName>
</protein>
<dbReference type="GO" id="GO:0042834">
    <property type="term" value="F:peptidoglycan binding"/>
    <property type="evidence" value="ECO:0007669"/>
    <property type="project" value="InterPro"/>
</dbReference>
<dbReference type="InterPro" id="IPR007730">
    <property type="entry name" value="SPOR-like_dom"/>
</dbReference>
<dbReference type="EMBL" id="SLXH01000041">
    <property type="protein sequence ID" value="TCP11762.1"/>
    <property type="molecule type" value="Genomic_DNA"/>
</dbReference>
<gene>
    <name evidence="3" type="ORF">EV674_1417</name>
</gene>
<feature type="compositionally biased region" description="Low complexity" evidence="1">
    <location>
        <begin position="74"/>
        <end position="84"/>
    </location>
</feature>